<reference evidence="2 3" key="1">
    <citation type="submission" date="2015-07" db="EMBL/GenBank/DDBJ databases">
        <title>The genome of Melipona quadrifasciata.</title>
        <authorList>
            <person name="Pan H."/>
            <person name="Kapheim K."/>
        </authorList>
    </citation>
    <scope>NUCLEOTIDE SEQUENCE [LARGE SCALE GENOMIC DNA]</scope>
    <source>
        <strain evidence="2">0111107301</strain>
        <tissue evidence="2">Whole body</tissue>
    </source>
</reference>
<feature type="compositionally biased region" description="Acidic residues" evidence="1">
    <location>
        <begin position="469"/>
        <end position="488"/>
    </location>
</feature>
<evidence type="ECO:0000313" key="2">
    <source>
        <dbReference type="EMBL" id="KOX69930.1"/>
    </source>
</evidence>
<protein>
    <submittedName>
        <fullName evidence="2">Uncharacterized protein</fullName>
    </submittedName>
</protein>
<gene>
    <name evidence="2" type="ORF">WN51_04444</name>
</gene>
<dbReference type="AlphaFoldDB" id="A0A0M8ZRZ1"/>
<dbReference type="Proteomes" id="UP000053105">
    <property type="component" value="Unassembled WGS sequence"/>
</dbReference>
<feature type="compositionally biased region" description="Polar residues" evidence="1">
    <location>
        <begin position="369"/>
        <end position="379"/>
    </location>
</feature>
<feature type="compositionally biased region" description="Polar residues" evidence="1">
    <location>
        <begin position="429"/>
        <end position="438"/>
    </location>
</feature>
<dbReference type="EMBL" id="KQ435878">
    <property type="protein sequence ID" value="KOX69930.1"/>
    <property type="molecule type" value="Genomic_DNA"/>
</dbReference>
<evidence type="ECO:0000256" key="1">
    <source>
        <dbReference type="SAM" id="MobiDB-lite"/>
    </source>
</evidence>
<accession>A0A0M8ZRZ1</accession>
<name>A0A0M8ZRZ1_9HYME</name>
<evidence type="ECO:0000313" key="3">
    <source>
        <dbReference type="Proteomes" id="UP000053105"/>
    </source>
</evidence>
<feature type="region of interest" description="Disordered" evidence="1">
    <location>
        <begin position="429"/>
        <end position="490"/>
    </location>
</feature>
<organism evidence="2 3">
    <name type="scientific">Melipona quadrifasciata</name>
    <dbReference type="NCBI Taxonomy" id="166423"/>
    <lineage>
        <taxon>Eukaryota</taxon>
        <taxon>Metazoa</taxon>
        <taxon>Ecdysozoa</taxon>
        <taxon>Arthropoda</taxon>
        <taxon>Hexapoda</taxon>
        <taxon>Insecta</taxon>
        <taxon>Pterygota</taxon>
        <taxon>Neoptera</taxon>
        <taxon>Endopterygota</taxon>
        <taxon>Hymenoptera</taxon>
        <taxon>Apocrita</taxon>
        <taxon>Aculeata</taxon>
        <taxon>Apoidea</taxon>
        <taxon>Anthophila</taxon>
        <taxon>Apidae</taxon>
        <taxon>Melipona</taxon>
    </lineage>
</organism>
<feature type="region of interest" description="Disordered" evidence="1">
    <location>
        <begin position="336"/>
        <end position="383"/>
    </location>
</feature>
<sequence>MVRSDKPAVREPFQIVHTSINSRFKLIGRDSFRESIRLQQAELLEEVEVYALGSGEDFSPRVTAIITKNANLKNATFLGHFRGHAVWKQQRENYSLLQRTLAEFDSGKEPTRDRALENEKEGTDNRCRGMESGGRQFFALISTKIGTALIRRKVNVSSSNLFLLEIISENKQIRWSKSRWLTLGSQVLLPSDQAGRLKAGGENVEISSGRGRGREEEVARIKRCFVDRLGNTLINPFDYTIQAIKDLKACVQYRDEGMGKCCVPRVGQGKSLKDKEMTQMKLIPNVAEDYPSIEPTTDSPLRFRVSLYVYGVPIAIEGLKVHIECRGCDSIPTPEFTDGTGQGVEHRPACVPSRDNHNKRRLVGAKGSGRNSAAPSVTGGSPIIKTQGRTIELAVFEELGCANNGQNSSPRFFLPLALPQSRSLSTIKTGSNFKTLRSPSVGHGTSDVALRWREGHGDRGSNQPRESATEEENEEEEEEEDEDEDEEVVVGSRNGNTEFSEKLHIVLTLYIAFHVVTQTCQVYEARRSSEALLQIGRREEPREGTTRVSEVYRYCGIIGYSLAQVGNYPKVVPVDVSTAFGISLLHLKLSPVCKVKHSSHILALKLETMKNNILHSQISELN</sequence>
<proteinExistence type="predicted"/>
<keyword evidence="3" id="KW-1185">Reference proteome</keyword>
<feature type="compositionally biased region" description="Basic and acidic residues" evidence="1">
    <location>
        <begin position="450"/>
        <end position="459"/>
    </location>
</feature>